<dbReference type="SUPFAM" id="SSF53756">
    <property type="entry name" value="UDP-Glycosyltransferase/glycogen phosphorylase"/>
    <property type="match status" value="1"/>
</dbReference>
<reference evidence="3 4" key="1">
    <citation type="submission" date="2021-03" db="EMBL/GenBank/DDBJ databases">
        <title>Genomic Encyclopedia of Type Strains, Phase IV (KMG-IV): sequencing the most valuable type-strain genomes for metagenomic binning, comparative biology and taxonomic classification.</title>
        <authorList>
            <person name="Goeker M."/>
        </authorList>
    </citation>
    <scope>NUCLEOTIDE SEQUENCE [LARGE SCALE GENOMIC DNA]</scope>
    <source>
        <strain evidence="3 4">DSM 25790</strain>
    </source>
</reference>
<dbReference type="EMBL" id="JAGIKX010000008">
    <property type="protein sequence ID" value="MBP2257427.1"/>
    <property type="molecule type" value="Genomic_DNA"/>
</dbReference>
<dbReference type="Pfam" id="PF00535">
    <property type="entry name" value="Glycos_transf_2"/>
    <property type="match status" value="1"/>
</dbReference>
<evidence type="ECO:0000313" key="4">
    <source>
        <dbReference type="Proteomes" id="UP001519294"/>
    </source>
</evidence>
<sequence length="842" mass="97068">MLRFIKKTIVGSMDWFLYTFLSTKQKEVIAGMFTKKQKETLKRIIKPGKKRAQMKKVERIKFRIYELGIVQRGLAELKECCNQDEDLYLKRRAAWELALYYADQYSKDGARNCLTYIEQATKSVKDEDELRRAAVLKAESYKMLGEAEEAKRVLTHALSLKAHPDLYLAQANLATSLDERKKRINQVYEFYSTAPITIAKADGVLSAYDRIETQMDGLLYNNLDDAPKVSVIIPAYNSETSIHTAIESMLSQTWTNLEILVVDDCSTDNTKEIIKSFTQKDSRVQVLSTKQNSGAYTARNVALTQATGDFVTINDADDWSHPEKIKTQVEHLIQNPKMIGNFSNQARATEQMNFFRRGKPGIYIFPNMSSFMFRRKPVMEKLGYWDSVRFAGDSEFVKRVKLVFGEKAVANLPTAPLSFQRQSEDSLTGNAAFGFPGYFMGARKEYAEAHEHYHRTHPTNLYYEFPQEERPFPVPDPMLPQKTKKDVRRHFDVIIASEFRLLGGTNMSNIEEIKAQKKLGLKTGLVPMYRYDLNSVTEMNPNVRDFIDGDAIQTIVYGEKVSCDVLIVRHPPILEAWQKYIPDIEAKDVRVIINQPPKREYSEQGETLYHLDHCVHQLESYTGKKGTWHPIGPQIRDTLHEHHEAELASIHLADEDWVNIIDVSEWRRKRRPKHQRIHIGRHSRDQYVKWPNDPNTLKAIYPDDEKYEIHVLGGGKAPEKVLGELPANWHVKAFGEVHPKDFLADLDVFVYYTHPEWVEAFGRVIFEAMAAGVPVIIPPNYKTLFEDAAIYAKPHEVKEKIDVLMNDDNAYSEQVEKAQDYVEKHFGYLKHASRLEECSHEE</sequence>
<dbReference type="Proteomes" id="UP001519294">
    <property type="component" value="Unassembled WGS sequence"/>
</dbReference>
<feature type="domain" description="Glycosyltransferase 2-like" evidence="2">
    <location>
        <begin position="230"/>
        <end position="342"/>
    </location>
</feature>
<dbReference type="PANTHER" id="PTHR43685">
    <property type="entry name" value="GLYCOSYLTRANSFERASE"/>
    <property type="match status" value="1"/>
</dbReference>
<evidence type="ECO:0000259" key="2">
    <source>
        <dbReference type="Pfam" id="PF00535"/>
    </source>
</evidence>
<evidence type="ECO:0000313" key="3">
    <source>
        <dbReference type="EMBL" id="MBP2257427.1"/>
    </source>
</evidence>
<organism evidence="3 4">
    <name type="scientific">Virgibacillus alimentarius</name>
    <dbReference type="NCBI Taxonomy" id="698769"/>
    <lineage>
        <taxon>Bacteria</taxon>
        <taxon>Bacillati</taxon>
        <taxon>Bacillota</taxon>
        <taxon>Bacilli</taxon>
        <taxon>Bacillales</taxon>
        <taxon>Bacillaceae</taxon>
        <taxon>Virgibacillus</taxon>
    </lineage>
</organism>
<dbReference type="Gene3D" id="3.40.50.2000">
    <property type="entry name" value="Glycogen Phosphorylase B"/>
    <property type="match status" value="1"/>
</dbReference>
<accession>A0ABS4S7F9</accession>
<protein>
    <submittedName>
        <fullName evidence="3">Glycosyltransferase involved in cell wall biosynthesis</fullName>
    </submittedName>
</protein>
<dbReference type="CDD" id="cd00761">
    <property type="entry name" value="Glyco_tranf_GTA_type"/>
    <property type="match status" value="1"/>
</dbReference>
<dbReference type="InterPro" id="IPR050834">
    <property type="entry name" value="Glycosyltransf_2"/>
</dbReference>
<dbReference type="SUPFAM" id="SSF53448">
    <property type="entry name" value="Nucleotide-diphospho-sugar transferases"/>
    <property type="match status" value="1"/>
</dbReference>
<name>A0ABS4S7F9_9BACI</name>
<dbReference type="InterPro" id="IPR001173">
    <property type="entry name" value="Glyco_trans_2-like"/>
</dbReference>
<dbReference type="Gene3D" id="3.90.550.10">
    <property type="entry name" value="Spore Coat Polysaccharide Biosynthesis Protein SpsA, Chain A"/>
    <property type="match status" value="1"/>
</dbReference>
<dbReference type="PANTHER" id="PTHR43685:SF11">
    <property type="entry name" value="GLYCOSYLTRANSFERASE TAGX-RELATED"/>
    <property type="match status" value="1"/>
</dbReference>
<comment type="caution">
    <text evidence="3">The sequence shown here is derived from an EMBL/GenBank/DDBJ whole genome shotgun (WGS) entry which is preliminary data.</text>
</comment>
<keyword evidence="4" id="KW-1185">Reference proteome</keyword>
<proteinExistence type="inferred from homology"/>
<dbReference type="Pfam" id="PF13692">
    <property type="entry name" value="Glyco_trans_1_4"/>
    <property type="match status" value="1"/>
</dbReference>
<comment type="similarity">
    <text evidence="1">Belongs to the glycosyltransferase 2 family.</text>
</comment>
<evidence type="ECO:0000256" key="1">
    <source>
        <dbReference type="ARBA" id="ARBA00006739"/>
    </source>
</evidence>
<dbReference type="InterPro" id="IPR029044">
    <property type="entry name" value="Nucleotide-diphossugar_trans"/>
</dbReference>
<gene>
    <name evidence="3" type="ORF">J2Z81_001375</name>
</gene>
<dbReference type="RefSeq" id="WP_226370966.1">
    <property type="nucleotide sequence ID" value="NZ_JAGIKX010000008.1"/>
</dbReference>